<dbReference type="HOGENOM" id="CLU_042576_0_1_1"/>
<dbReference type="PANTHER" id="PTHR31379:SF1">
    <property type="entry name" value="F-BOX C PROTEIN-RELATED"/>
    <property type="match status" value="1"/>
</dbReference>
<dbReference type="InParanoid" id="E3LTM8"/>
<keyword evidence="3" id="KW-1185">Reference proteome</keyword>
<dbReference type="PANTHER" id="PTHR31379">
    <property type="entry name" value="F-BOX C PROTEIN-RELATED-RELATED"/>
    <property type="match status" value="1"/>
</dbReference>
<protein>
    <submittedName>
        <fullName evidence="2">Uncharacterized protein</fullName>
    </submittedName>
</protein>
<dbReference type="Pfam" id="PF12078">
    <property type="entry name" value="DUF3557"/>
    <property type="match status" value="1"/>
</dbReference>
<organism evidence="3">
    <name type="scientific">Caenorhabditis remanei</name>
    <name type="common">Caenorhabditis vulgaris</name>
    <dbReference type="NCBI Taxonomy" id="31234"/>
    <lineage>
        <taxon>Eukaryota</taxon>
        <taxon>Metazoa</taxon>
        <taxon>Ecdysozoa</taxon>
        <taxon>Nematoda</taxon>
        <taxon>Chromadorea</taxon>
        <taxon>Rhabditida</taxon>
        <taxon>Rhabditina</taxon>
        <taxon>Rhabditomorpha</taxon>
        <taxon>Rhabditoidea</taxon>
        <taxon>Rhabditidae</taxon>
        <taxon>Peloderinae</taxon>
        <taxon>Caenorhabditis</taxon>
    </lineage>
</organism>
<dbReference type="FunCoup" id="E3LTM8">
    <property type="interactions" value="1590"/>
</dbReference>
<sequence length="437" mass="50346">MNIANPLSYLSQKVVFEYTDANVRINLAKRIPSIRSIDQLTPLSINYLRLDDNVTVINDTKYVLKVFRKYPDNAQIPKHHEKENKEGGADYDINPFGFRDLEKHRNPGDIVLKGGGIDELQYRDDEEGKLELERLLAYFTSVRNRNTFLCDQIEKDSINQVVTVQDPFIFLNPTEDDDDGEEDDDQSEPGSDIDDMDLDDLDEYVSFSPSSREEIDRIEVSHHNYHSAASLLPFQYGGTRPFDLFIQLITGSGTSIHTERFNYTKLHHAISLLRKKVFGGRRLITVNCLEIGMSSEILRIPFPLKFKVKNLKIMGFLGTTLEELTPVIDSSSFPLETLEAKLNLGDNADETVTKMLVINNERYISPDLIHNLKHPNIYCKLDRLRGREFPRLISNWVEMRMSIGFRISFSIHCREKAEKIIEVVRKRSENAVMENNK</sequence>
<dbReference type="Proteomes" id="UP000008281">
    <property type="component" value="Unassembled WGS sequence"/>
</dbReference>
<feature type="region of interest" description="Disordered" evidence="1">
    <location>
        <begin position="170"/>
        <end position="196"/>
    </location>
</feature>
<dbReference type="AlphaFoldDB" id="E3LTM8"/>
<dbReference type="OrthoDB" id="5889831at2759"/>
<feature type="compositionally biased region" description="Acidic residues" evidence="1">
    <location>
        <begin position="174"/>
        <end position="196"/>
    </location>
</feature>
<evidence type="ECO:0000256" key="1">
    <source>
        <dbReference type="SAM" id="MobiDB-lite"/>
    </source>
</evidence>
<dbReference type="EMBL" id="DS268415">
    <property type="protein sequence ID" value="EFP10914.1"/>
    <property type="molecule type" value="Genomic_DNA"/>
</dbReference>
<reference evidence="2" key="1">
    <citation type="submission" date="2007-07" db="EMBL/GenBank/DDBJ databases">
        <title>PCAP assembly of the Caenorhabditis remanei genome.</title>
        <authorList>
            <consortium name="The Caenorhabditis remanei Sequencing Consortium"/>
            <person name="Wilson R.K."/>
        </authorList>
    </citation>
    <scope>NUCLEOTIDE SEQUENCE [LARGE SCALE GENOMIC DNA]</scope>
    <source>
        <strain evidence="2">PB4641</strain>
    </source>
</reference>
<dbReference type="InterPro" id="IPR021942">
    <property type="entry name" value="DUF3557"/>
</dbReference>
<evidence type="ECO:0000313" key="3">
    <source>
        <dbReference type="Proteomes" id="UP000008281"/>
    </source>
</evidence>
<name>E3LTM8_CAERE</name>
<evidence type="ECO:0000313" key="2">
    <source>
        <dbReference type="EMBL" id="EFP10914.1"/>
    </source>
</evidence>
<proteinExistence type="predicted"/>
<gene>
    <name evidence="2" type="ORF">CRE_30671</name>
</gene>
<accession>E3LTM8</accession>